<evidence type="ECO:0000313" key="2">
    <source>
        <dbReference type="EMBL" id="TVU24560.1"/>
    </source>
</evidence>
<feature type="non-terminal residue" evidence="2">
    <location>
        <position position="1"/>
    </location>
</feature>
<dbReference type="PANTHER" id="PTHR34591:SF21">
    <property type="entry name" value="F-BOX DOMAIN CONTAINING PROTEIN, EXPRESSED"/>
    <property type="match status" value="1"/>
</dbReference>
<dbReference type="PANTHER" id="PTHR34591">
    <property type="entry name" value="OS03G0653100 PROTEIN-RELATED"/>
    <property type="match status" value="1"/>
</dbReference>
<comment type="caution">
    <text evidence="2">The sequence shown here is derived from an EMBL/GenBank/DDBJ whole genome shotgun (WGS) entry which is preliminary data.</text>
</comment>
<dbReference type="Proteomes" id="UP000324897">
    <property type="component" value="Chromosome 2"/>
</dbReference>
<proteinExistence type="predicted"/>
<dbReference type="InterPro" id="IPR056592">
    <property type="entry name" value="Beta-prop_At3g26010-like"/>
</dbReference>
<sequence>MRKVDGKFGFIEDGLKRRTIVLDHCNGLVLLYTGSTAAATYVCNPATRRWARLPACTSRHWTADRHAFLATSIPSRRHKFSKRRSMEWPPSPWTWPVFSSRDGQWGKRAFVREGEAAGTAAGLRDNTKYVHHASTLWLSATYWKGALYLNFFGEYVLRMCLSSNKYKVIKSPVCQVDSYMGATTYLGKSEKGMRFATVHHNHCQLRVWVLNESCEATEWVLMHRIDLKPFVWWATELAAMAESSNSEHKEQYAGAPWLLDECNHISETKKRNSAWRWQEHESEWDSDGDDAIDIASIHSDKESWQRVPRGVDYDILGFHPYKEVVLLHASYVAVAYHLKNSKVHLLGSLCPTETIDKSFVYTPCRIGDL</sequence>
<gene>
    <name evidence="2" type="ORF">EJB05_27005</name>
</gene>
<reference evidence="2 3" key="1">
    <citation type="journal article" date="2019" name="Sci. Rep.">
        <title>A high-quality genome of Eragrostis curvula grass provides insights into Poaceae evolution and supports new strategies to enhance forage quality.</title>
        <authorList>
            <person name="Carballo J."/>
            <person name="Santos B.A.C.M."/>
            <person name="Zappacosta D."/>
            <person name="Garbus I."/>
            <person name="Selva J.P."/>
            <person name="Gallo C.A."/>
            <person name="Diaz A."/>
            <person name="Albertini E."/>
            <person name="Caccamo M."/>
            <person name="Echenique V."/>
        </authorList>
    </citation>
    <scope>NUCLEOTIDE SEQUENCE [LARGE SCALE GENOMIC DNA]</scope>
    <source>
        <strain evidence="3">cv. Victoria</strain>
        <tissue evidence="2">Leaf</tissue>
    </source>
</reference>
<dbReference type="Pfam" id="PF24750">
    <property type="entry name" value="b-prop_At3g26010-like"/>
    <property type="match status" value="1"/>
</dbReference>
<dbReference type="AlphaFoldDB" id="A0A5J9UN07"/>
<organism evidence="2 3">
    <name type="scientific">Eragrostis curvula</name>
    <name type="common">weeping love grass</name>
    <dbReference type="NCBI Taxonomy" id="38414"/>
    <lineage>
        <taxon>Eukaryota</taxon>
        <taxon>Viridiplantae</taxon>
        <taxon>Streptophyta</taxon>
        <taxon>Embryophyta</taxon>
        <taxon>Tracheophyta</taxon>
        <taxon>Spermatophyta</taxon>
        <taxon>Magnoliopsida</taxon>
        <taxon>Liliopsida</taxon>
        <taxon>Poales</taxon>
        <taxon>Poaceae</taxon>
        <taxon>PACMAD clade</taxon>
        <taxon>Chloridoideae</taxon>
        <taxon>Eragrostideae</taxon>
        <taxon>Eragrostidinae</taxon>
        <taxon>Eragrostis</taxon>
    </lineage>
</organism>
<feature type="domain" description="F-box protein At3g26010-like beta-propeller" evidence="1">
    <location>
        <begin position="16"/>
        <end position="228"/>
    </location>
</feature>
<name>A0A5J9UN07_9POAL</name>
<dbReference type="EMBL" id="RWGY01000013">
    <property type="protein sequence ID" value="TVU24560.1"/>
    <property type="molecule type" value="Genomic_DNA"/>
</dbReference>
<dbReference type="Gramene" id="TVU24560">
    <property type="protein sequence ID" value="TVU24560"/>
    <property type="gene ID" value="EJB05_27005"/>
</dbReference>
<evidence type="ECO:0000313" key="3">
    <source>
        <dbReference type="Proteomes" id="UP000324897"/>
    </source>
</evidence>
<evidence type="ECO:0000259" key="1">
    <source>
        <dbReference type="Pfam" id="PF24750"/>
    </source>
</evidence>
<accession>A0A5J9UN07</accession>
<dbReference type="OrthoDB" id="1109871at2759"/>
<keyword evidence="3" id="KW-1185">Reference proteome</keyword>
<protein>
    <recommendedName>
        <fullName evidence="1">F-box protein At3g26010-like beta-propeller domain-containing protein</fullName>
    </recommendedName>
</protein>